<accession>A0ABP6Y5B8</accession>
<keyword evidence="3" id="KW-1185">Reference proteome</keyword>
<organism evidence="2 3">
    <name type="scientific">Microlunatus spumicola</name>
    <dbReference type="NCBI Taxonomy" id="81499"/>
    <lineage>
        <taxon>Bacteria</taxon>
        <taxon>Bacillati</taxon>
        <taxon>Actinomycetota</taxon>
        <taxon>Actinomycetes</taxon>
        <taxon>Propionibacteriales</taxon>
        <taxon>Propionibacteriaceae</taxon>
        <taxon>Microlunatus</taxon>
    </lineage>
</organism>
<sequence length="71" mass="8001">MREAFGQRWPDVEDVGKAPPSERNDDTRTRGGEDGAEDPREVDEHPDDAASADFSCWTEESVRLSELLRIP</sequence>
<dbReference type="EMBL" id="BAAAYR010000005">
    <property type="protein sequence ID" value="GAA3577182.1"/>
    <property type="molecule type" value="Genomic_DNA"/>
</dbReference>
<feature type="region of interest" description="Disordered" evidence="1">
    <location>
        <begin position="1"/>
        <end position="54"/>
    </location>
</feature>
<protein>
    <submittedName>
        <fullName evidence="2">Uncharacterized protein</fullName>
    </submittedName>
</protein>
<evidence type="ECO:0000313" key="2">
    <source>
        <dbReference type="EMBL" id="GAA3577182.1"/>
    </source>
</evidence>
<gene>
    <name evidence="2" type="ORF">GCM10022197_38020</name>
</gene>
<name>A0ABP6Y5B8_9ACTN</name>
<reference evidence="3" key="1">
    <citation type="journal article" date="2019" name="Int. J. Syst. Evol. Microbiol.">
        <title>The Global Catalogue of Microorganisms (GCM) 10K type strain sequencing project: providing services to taxonomists for standard genome sequencing and annotation.</title>
        <authorList>
            <consortium name="The Broad Institute Genomics Platform"/>
            <consortium name="The Broad Institute Genome Sequencing Center for Infectious Disease"/>
            <person name="Wu L."/>
            <person name="Ma J."/>
        </authorList>
    </citation>
    <scope>NUCLEOTIDE SEQUENCE [LARGE SCALE GENOMIC DNA]</scope>
    <source>
        <strain evidence="3">JCM 16540</strain>
    </source>
</reference>
<dbReference type="Proteomes" id="UP001500767">
    <property type="component" value="Unassembled WGS sequence"/>
</dbReference>
<feature type="compositionally biased region" description="Basic and acidic residues" evidence="1">
    <location>
        <begin position="1"/>
        <end position="43"/>
    </location>
</feature>
<comment type="caution">
    <text evidence="2">The sequence shown here is derived from an EMBL/GenBank/DDBJ whole genome shotgun (WGS) entry which is preliminary data.</text>
</comment>
<proteinExistence type="predicted"/>
<evidence type="ECO:0000256" key="1">
    <source>
        <dbReference type="SAM" id="MobiDB-lite"/>
    </source>
</evidence>
<evidence type="ECO:0000313" key="3">
    <source>
        <dbReference type="Proteomes" id="UP001500767"/>
    </source>
</evidence>